<dbReference type="InterPro" id="IPR008145">
    <property type="entry name" value="GK/Ca_channel_bsu"/>
</dbReference>
<dbReference type="PANTHER" id="PTHR23117:SF13">
    <property type="entry name" value="GUANYLATE KINASE"/>
    <property type="match status" value="1"/>
</dbReference>
<sequence>MVKRGMLIVLSGPSGVGKGTVRKAIFEQGDNDFVYSVSMTTRQPREGEVNGEDYYFVTKAEFEAEIANGGMLEYAQYVDNYYGTPLKYINQTLDEGYDVFLEIEVQGAMQVREKMPDGVYIFLTPPDLKELKNRLVGRGTDSIEVIDKRIETAITEIKMMQNYDYAVVNDEVPLAVERIKDIIRAEHLSVNRVMPEYTEMIGELER</sequence>
<evidence type="ECO:0000256" key="10">
    <source>
        <dbReference type="ARBA" id="ARBA00048594"/>
    </source>
</evidence>
<dbReference type="PROSITE" id="PS00856">
    <property type="entry name" value="GUANYLATE_KINASE_1"/>
    <property type="match status" value="1"/>
</dbReference>
<dbReference type="HAMAP" id="MF_00328">
    <property type="entry name" value="Guanylate_kinase"/>
    <property type="match status" value="1"/>
</dbReference>
<evidence type="ECO:0000256" key="3">
    <source>
        <dbReference type="ARBA" id="ARBA00012961"/>
    </source>
</evidence>
<feature type="domain" description="Guanylate kinase-like" evidence="12">
    <location>
        <begin position="5"/>
        <end position="184"/>
    </location>
</feature>
<dbReference type="EMBL" id="CAKKNT010000009">
    <property type="protein sequence ID" value="CAH0418448.1"/>
    <property type="molecule type" value="Genomic_DNA"/>
</dbReference>
<protein>
    <recommendedName>
        <fullName evidence="4 11">Guanylate kinase</fullName>
        <ecNumber evidence="3 11">2.7.4.8</ecNumber>
    </recommendedName>
    <alternativeName>
        <fullName evidence="9 11">GMP kinase</fullName>
    </alternativeName>
</protein>
<dbReference type="Gene3D" id="3.40.50.300">
    <property type="entry name" value="P-loop containing nucleotide triphosphate hydrolases"/>
    <property type="match status" value="1"/>
</dbReference>
<dbReference type="InterPro" id="IPR020590">
    <property type="entry name" value="Guanylate_kinase_CS"/>
</dbReference>
<comment type="subcellular location">
    <subcellularLocation>
        <location evidence="11">Cytoplasm</location>
    </subcellularLocation>
</comment>
<accession>A0ABN8BPB8</accession>
<dbReference type="PANTHER" id="PTHR23117">
    <property type="entry name" value="GUANYLATE KINASE-RELATED"/>
    <property type="match status" value="1"/>
</dbReference>
<dbReference type="EC" id="2.7.4.8" evidence="3 11"/>
<keyword evidence="5 11" id="KW-0808">Transferase</keyword>
<dbReference type="SMART" id="SM00072">
    <property type="entry name" value="GuKc"/>
    <property type="match status" value="1"/>
</dbReference>
<keyword evidence="8 11" id="KW-0067">ATP-binding</keyword>
<dbReference type="InterPro" id="IPR027417">
    <property type="entry name" value="P-loop_NTPase"/>
</dbReference>
<evidence type="ECO:0000256" key="5">
    <source>
        <dbReference type="ARBA" id="ARBA00022679"/>
    </source>
</evidence>
<dbReference type="GO" id="GO:0004385">
    <property type="term" value="F:GMP kinase activity"/>
    <property type="evidence" value="ECO:0007669"/>
    <property type="project" value="UniProtKB-EC"/>
</dbReference>
<evidence type="ECO:0000256" key="7">
    <source>
        <dbReference type="ARBA" id="ARBA00022777"/>
    </source>
</evidence>
<evidence type="ECO:0000313" key="13">
    <source>
        <dbReference type="EMBL" id="CAH0418448.1"/>
    </source>
</evidence>
<dbReference type="NCBIfam" id="TIGR03263">
    <property type="entry name" value="guanyl_kin"/>
    <property type="match status" value="1"/>
</dbReference>
<evidence type="ECO:0000256" key="1">
    <source>
        <dbReference type="ARBA" id="ARBA00003531"/>
    </source>
</evidence>
<organism evidence="13 14">
    <name type="scientific">Periweissella ghanensis</name>
    <dbReference type="NCBI Taxonomy" id="467997"/>
    <lineage>
        <taxon>Bacteria</taxon>
        <taxon>Bacillati</taxon>
        <taxon>Bacillota</taxon>
        <taxon>Bacilli</taxon>
        <taxon>Lactobacillales</taxon>
        <taxon>Lactobacillaceae</taxon>
        <taxon>Periweissella</taxon>
    </lineage>
</organism>
<dbReference type="CDD" id="cd00071">
    <property type="entry name" value="GMPK"/>
    <property type="match status" value="1"/>
</dbReference>
<name>A0ABN8BPB8_9LACO</name>
<evidence type="ECO:0000259" key="12">
    <source>
        <dbReference type="PROSITE" id="PS50052"/>
    </source>
</evidence>
<dbReference type="SUPFAM" id="SSF52540">
    <property type="entry name" value="P-loop containing nucleoside triphosphate hydrolases"/>
    <property type="match status" value="1"/>
</dbReference>
<dbReference type="PROSITE" id="PS50052">
    <property type="entry name" value="GUANYLATE_KINASE_2"/>
    <property type="match status" value="1"/>
</dbReference>
<comment type="function">
    <text evidence="1 11">Essential for recycling GMP and indirectly, cGMP.</text>
</comment>
<dbReference type="Proteomes" id="UP000789719">
    <property type="component" value="Unassembled WGS sequence"/>
</dbReference>
<evidence type="ECO:0000313" key="14">
    <source>
        <dbReference type="Proteomes" id="UP000789719"/>
    </source>
</evidence>
<evidence type="ECO:0000256" key="6">
    <source>
        <dbReference type="ARBA" id="ARBA00022741"/>
    </source>
</evidence>
<dbReference type="Pfam" id="PF00625">
    <property type="entry name" value="Guanylate_kin"/>
    <property type="match status" value="1"/>
</dbReference>
<comment type="caution">
    <text evidence="13">The sequence shown here is derived from an EMBL/GenBank/DDBJ whole genome shotgun (WGS) entry which is preliminary data.</text>
</comment>
<gene>
    <name evidence="13" type="primary">gmk_1</name>
    <name evidence="11" type="synonym">gmk</name>
    <name evidence="13" type="ORF">WGH24286_00866</name>
</gene>
<evidence type="ECO:0000256" key="8">
    <source>
        <dbReference type="ARBA" id="ARBA00022840"/>
    </source>
</evidence>
<keyword evidence="7 11" id="KW-0418">Kinase</keyword>
<evidence type="ECO:0000256" key="2">
    <source>
        <dbReference type="ARBA" id="ARBA00005790"/>
    </source>
</evidence>
<comment type="catalytic activity">
    <reaction evidence="10 11">
        <text>GMP + ATP = GDP + ADP</text>
        <dbReference type="Rhea" id="RHEA:20780"/>
        <dbReference type="ChEBI" id="CHEBI:30616"/>
        <dbReference type="ChEBI" id="CHEBI:58115"/>
        <dbReference type="ChEBI" id="CHEBI:58189"/>
        <dbReference type="ChEBI" id="CHEBI:456216"/>
        <dbReference type="EC" id="2.7.4.8"/>
    </reaction>
</comment>
<dbReference type="InterPro" id="IPR008144">
    <property type="entry name" value="Guanylate_kin-like_dom"/>
</dbReference>
<reference evidence="13 14" key="1">
    <citation type="submission" date="2021-11" db="EMBL/GenBank/DDBJ databases">
        <authorList>
            <person name="Depoorter E."/>
        </authorList>
    </citation>
    <scope>NUCLEOTIDE SEQUENCE [LARGE SCALE GENOMIC DNA]</scope>
    <source>
        <strain evidence="13 14">LMG 24286</strain>
    </source>
</reference>
<dbReference type="Gene3D" id="3.30.63.10">
    <property type="entry name" value="Guanylate Kinase phosphate binding domain"/>
    <property type="match status" value="1"/>
</dbReference>
<evidence type="ECO:0000256" key="4">
    <source>
        <dbReference type="ARBA" id="ARBA00016296"/>
    </source>
</evidence>
<dbReference type="RefSeq" id="WP_230098539.1">
    <property type="nucleotide sequence ID" value="NZ_CAKKNT010000009.1"/>
</dbReference>
<proteinExistence type="inferred from homology"/>
<keyword evidence="11" id="KW-0963">Cytoplasm</keyword>
<feature type="binding site" evidence="11">
    <location>
        <begin position="12"/>
        <end position="19"/>
    </location>
    <ligand>
        <name>ATP</name>
        <dbReference type="ChEBI" id="CHEBI:30616"/>
    </ligand>
</feature>
<keyword evidence="6 11" id="KW-0547">Nucleotide-binding</keyword>
<keyword evidence="14" id="KW-1185">Reference proteome</keyword>
<evidence type="ECO:0000256" key="9">
    <source>
        <dbReference type="ARBA" id="ARBA00030128"/>
    </source>
</evidence>
<comment type="similarity">
    <text evidence="2 11">Belongs to the guanylate kinase family.</text>
</comment>
<evidence type="ECO:0000256" key="11">
    <source>
        <dbReference type="HAMAP-Rule" id="MF_00328"/>
    </source>
</evidence>
<dbReference type="InterPro" id="IPR017665">
    <property type="entry name" value="Guanylate_kinase"/>
</dbReference>